<dbReference type="InterPro" id="IPR043833">
    <property type="entry name" value="DUF5810"/>
</dbReference>
<accession>M0A1A1</accession>
<dbReference type="PATRIC" id="fig|1227493.4.peg.1550"/>
<dbReference type="RefSeq" id="WP_006652779.1">
    <property type="nucleotide sequence ID" value="NZ_AOIM01000019.1"/>
</dbReference>
<dbReference type="EMBL" id="AOIM01000019">
    <property type="protein sequence ID" value="ELY92510.1"/>
    <property type="molecule type" value="Genomic_DNA"/>
</dbReference>
<feature type="region of interest" description="Disordered" evidence="1">
    <location>
        <begin position="64"/>
        <end position="165"/>
    </location>
</feature>
<organism evidence="2 3">
    <name type="scientific">Natrialba hulunbeirensis JCM 10989</name>
    <dbReference type="NCBI Taxonomy" id="1227493"/>
    <lineage>
        <taxon>Archaea</taxon>
        <taxon>Methanobacteriati</taxon>
        <taxon>Methanobacteriota</taxon>
        <taxon>Stenosarchaea group</taxon>
        <taxon>Halobacteria</taxon>
        <taxon>Halobacteriales</taxon>
        <taxon>Natrialbaceae</taxon>
        <taxon>Natrialba</taxon>
    </lineage>
</organism>
<evidence type="ECO:0000256" key="1">
    <source>
        <dbReference type="SAM" id="MobiDB-lite"/>
    </source>
</evidence>
<sequence length="165" mass="17848">MGYACPVCAAEQADAEHLANHLAITASLGRQEHQEWLAEHAPEWEECSPPELGEIVAEHAPEIETPSFEEGPRGQRGGAHGHRDGHGHGHGHDHDHTQGRPTGLEADLARQSRQRGRGSMTTETEHVLQEASELTRQMVENASEDEGDSSAGTESNATAEPETDE</sequence>
<dbReference type="AlphaFoldDB" id="M0A1A1"/>
<protein>
    <submittedName>
        <fullName evidence="2">Uncharacterized protein</fullName>
    </submittedName>
</protein>
<name>M0A1A1_9EURY</name>
<proteinExistence type="predicted"/>
<keyword evidence="3" id="KW-1185">Reference proteome</keyword>
<feature type="compositionally biased region" description="Basic and acidic residues" evidence="1">
    <location>
        <begin position="81"/>
        <end position="98"/>
    </location>
</feature>
<evidence type="ECO:0000313" key="2">
    <source>
        <dbReference type="EMBL" id="ELY92510.1"/>
    </source>
</evidence>
<dbReference type="Proteomes" id="UP000011519">
    <property type="component" value="Unassembled WGS sequence"/>
</dbReference>
<gene>
    <name evidence="2" type="ORF">C483_07804</name>
</gene>
<evidence type="ECO:0000313" key="3">
    <source>
        <dbReference type="Proteomes" id="UP000011519"/>
    </source>
</evidence>
<comment type="caution">
    <text evidence="2">The sequence shown here is derived from an EMBL/GenBank/DDBJ whole genome shotgun (WGS) entry which is preliminary data.</text>
</comment>
<reference evidence="2 3" key="1">
    <citation type="journal article" date="2014" name="PLoS Genet.">
        <title>Phylogenetically driven sequencing of extremely halophilic archaea reveals strategies for static and dynamic osmo-response.</title>
        <authorList>
            <person name="Becker E.A."/>
            <person name="Seitzer P.M."/>
            <person name="Tritt A."/>
            <person name="Larsen D."/>
            <person name="Krusor M."/>
            <person name="Yao A.I."/>
            <person name="Wu D."/>
            <person name="Madern D."/>
            <person name="Eisen J.A."/>
            <person name="Darling A.E."/>
            <person name="Facciotti M.T."/>
        </authorList>
    </citation>
    <scope>NUCLEOTIDE SEQUENCE [LARGE SCALE GENOMIC DNA]</scope>
    <source>
        <strain evidence="2 3">JCM 10989</strain>
    </source>
</reference>
<dbReference type="Pfam" id="PF19126">
    <property type="entry name" value="DUF5810"/>
    <property type="match status" value="1"/>
</dbReference>
<dbReference type="OrthoDB" id="342503at2157"/>